<dbReference type="AlphaFoldDB" id="A0A1I0PZ32"/>
<proteinExistence type="predicted"/>
<feature type="signal peptide" evidence="1">
    <location>
        <begin position="1"/>
        <end position="18"/>
    </location>
</feature>
<dbReference type="InterPro" id="IPR005180">
    <property type="entry name" value="DUF302"/>
</dbReference>
<dbReference type="InterPro" id="IPR035923">
    <property type="entry name" value="TT1751-like_sf"/>
</dbReference>
<evidence type="ECO:0000259" key="2">
    <source>
        <dbReference type="Pfam" id="PF03625"/>
    </source>
</evidence>
<dbReference type="Pfam" id="PF03625">
    <property type="entry name" value="DUF302"/>
    <property type="match status" value="1"/>
</dbReference>
<keyword evidence="1" id="KW-0732">Signal</keyword>
<evidence type="ECO:0000313" key="3">
    <source>
        <dbReference type="EMBL" id="SEW19703.1"/>
    </source>
</evidence>
<evidence type="ECO:0000256" key="1">
    <source>
        <dbReference type="SAM" id="SignalP"/>
    </source>
</evidence>
<dbReference type="Proteomes" id="UP000199167">
    <property type="component" value="Unassembled WGS sequence"/>
</dbReference>
<reference evidence="3 4" key="1">
    <citation type="submission" date="2016-10" db="EMBL/GenBank/DDBJ databases">
        <authorList>
            <person name="de Groot N.N."/>
        </authorList>
    </citation>
    <scope>NUCLEOTIDE SEQUENCE [LARGE SCALE GENOMIC DNA]</scope>
    <source>
        <strain evidence="3 4">DSM 17925</strain>
    </source>
</reference>
<dbReference type="OrthoDB" id="7363179at2"/>
<name>A0A1I0PZ32_9RHOB</name>
<dbReference type="Gene3D" id="3.30.310.70">
    <property type="entry name" value="TT1751-like domain"/>
    <property type="match status" value="1"/>
</dbReference>
<dbReference type="STRING" id="364200.SAMN04488515_1538"/>
<gene>
    <name evidence="3" type="ORF">SAMN04488515_1538</name>
</gene>
<feature type="chain" id="PRO_5011514821" evidence="1">
    <location>
        <begin position="19"/>
        <end position="143"/>
    </location>
</feature>
<evidence type="ECO:0000313" key="4">
    <source>
        <dbReference type="Proteomes" id="UP000199167"/>
    </source>
</evidence>
<sequence length="143" mass="15650">MKRFVLTTLLTLTPLASAAQEATIYPFDGSFEDATFAVESAILDQGLVIDYVSHTGEMLNRTSADVGSDVEIYAAADIFLFCSAKLSREVMEADPMNIAHCPYGIFVTDKEGDVKIGYRNFPEGEMQKVQALLDEIVKDAIGE</sequence>
<dbReference type="RefSeq" id="WP_089992317.1">
    <property type="nucleotide sequence ID" value="NZ_FOIZ01000001.1"/>
</dbReference>
<protein>
    <submittedName>
        <fullName evidence="3">Uncharacterized conserved protein, DUF302 family</fullName>
    </submittedName>
</protein>
<keyword evidence="4" id="KW-1185">Reference proteome</keyword>
<dbReference type="EMBL" id="FOIZ01000001">
    <property type="protein sequence ID" value="SEW19703.1"/>
    <property type="molecule type" value="Genomic_DNA"/>
</dbReference>
<dbReference type="SUPFAM" id="SSF103247">
    <property type="entry name" value="TT1751-like"/>
    <property type="match status" value="1"/>
</dbReference>
<organism evidence="3 4">
    <name type="scientific">Cognatiyoonia koreensis</name>
    <dbReference type="NCBI Taxonomy" id="364200"/>
    <lineage>
        <taxon>Bacteria</taxon>
        <taxon>Pseudomonadati</taxon>
        <taxon>Pseudomonadota</taxon>
        <taxon>Alphaproteobacteria</taxon>
        <taxon>Rhodobacterales</taxon>
        <taxon>Paracoccaceae</taxon>
        <taxon>Cognatiyoonia</taxon>
    </lineage>
</organism>
<feature type="domain" description="DUF302" evidence="2">
    <location>
        <begin position="76"/>
        <end position="119"/>
    </location>
</feature>
<accession>A0A1I0PZ32</accession>